<gene>
    <name evidence="1" type="ORF">MUN33_08880</name>
</gene>
<dbReference type="SUPFAM" id="SSF52218">
    <property type="entry name" value="Flavoproteins"/>
    <property type="match status" value="1"/>
</dbReference>
<evidence type="ECO:0000313" key="1">
    <source>
        <dbReference type="EMBL" id="MCJ7858830.1"/>
    </source>
</evidence>
<keyword evidence="2" id="KW-1185">Reference proteome</keyword>
<reference evidence="1" key="1">
    <citation type="submission" date="2022-04" db="EMBL/GenBank/DDBJ databases">
        <title>Corynebacterium kalidii LD5P10.</title>
        <authorList>
            <person name="Sun J.Q."/>
        </authorList>
    </citation>
    <scope>NUCLEOTIDE SEQUENCE</scope>
    <source>
        <strain evidence="1">LD5P10</strain>
    </source>
</reference>
<evidence type="ECO:0000313" key="2">
    <source>
        <dbReference type="Proteomes" id="UP001139207"/>
    </source>
</evidence>
<accession>A0A9X1WHM5</accession>
<protein>
    <submittedName>
        <fullName evidence="1">Flavodoxin family protein</fullName>
    </submittedName>
</protein>
<name>A0A9X1WHM5_9CORY</name>
<comment type="caution">
    <text evidence="1">The sequence shown here is derived from an EMBL/GenBank/DDBJ whole genome shotgun (WGS) entry which is preliminary data.</text>
</comment>
<dbReference type="Gene3D" id="3.40.50.360">
    <property type="match status" value="1"/>
</dbReference>
<dbReference type="AlphaFoldDB" id="A0A9X1WHM5"/>
<dbReference type="Proteomes" id="UP001139207">
    <property type="component" value="Unassembled WGS sequence"/>
</dbReference>
<dbReference type="EMBL" id="JALIEA010000013">
    <property type="protein sequence ID" value="MCJ7858830.1"/>
    <property type="molecule type" value="Genomic_DNA"/>
</dbReference>
<proteinExistence type="predicted"/>
<sequence length="158" mass="17136">MAHVLIVHHSPTDKLRMIAATVVDAARDAAAQVSEQLDEPLEIRERDALDPDGDELHDAAAVILGTTANFGYISGALKHYLDSTFLQNQDRDKLYSYWIRGGYDTTGAENALEKIATGFGWTSAAEPVAFTGDVEPHLDELRALAENTVGAYFLSAST</sequence>
<dbReference type="RefSeq" id="WP_244804566.1">
    <property type="nucleotide sequence ID" value="NZ_JALIEA010000013.1"/>
</dbReference>
<dbReference type="InterPro" id="IPR029039">
    <property type="entry name" value="Flavoprotein-like_sf"/>
</dbReference>
<organism evidence="1 2">
    <name type="scientific">Corynebacterium kalidii</name>
    <dbReference type="NCBI Taxonomy" id="2931982"/>
    <lineage>
        <taxon>Bacteria</taxon>
        <taxon>Bacillati</taxon>
        <taxon>Actinomycetota</taxon>
        <taxon>Actinomycetes</taxon>
        <taxon>Mycobacteriales</taxon>
        <taxon>Corynebacteriaceae</taxon>
        <taxon>Corynebacterium</taxon>
    </lineage>
</organism>